<name>A0A9P4U984_9PLEO</name>
<evidence type="ECO:0000256" key="10">
    <source>
        <dbReference type="RuleBase" id="RU361238"/>
    </source>
</evidence>
<reference evidence="11" key="1">
    <citation type="journal article" date="2020" name="Stud. Mycol.">
        <title>101 Dothideomycetes genomes: a test case for predicting lifestyles and emergence of pathogens.</title>
        <authorList>
            <person name="Haridas S."/>
            <person name="Albert R."/>
            <person name="Binder M."/>
            <person name="Bloem J."/>
            <person name="Labutti K."/>
            <person name="Salamov A."/>
            <person name="Andreopoulos B."/>
            <person name="Baker S."/>
            <person name="Barry K."/>
            <person name="Bills G."/>
            <person name="Bluhm B."/>
            <person name="Cannon C."/>
            <person name="Castanera R."/>
            <person name="Culley D."/>
            <person name="Daum C."/>
            <person name="Ezra D."/>
            <person name="Gonzalez J."/>
            <person name="Henrissat B."/>
            <person name="Kuo A."/>
            <person name="Liang C."/>
            <person name="Lipzen A."/>
            <person name="Lutzoni F."/>
            <person name="Magnuson J."/>
            <person name="Mondo S."/>
            <person name="Nolan M."/>
            <person name="Ohm R."/>
            <person name="Pangilinan J."/>
            <person name="Park H.-J."/>
            <person name="Ramirez L."/>
            <person name="Alfaro M."/>
            <person name="Sun H."/>
            <person name="Tritt A."/>
            <person name="Yoshinaga Y."/>
            <person name="Zwiers L.-H."/>
            <person name="Turgeon B."/>
            <person name="Goodwin S."/>
            <person name="Spatafora J."/>
            <person name="Crous P."/>
            <person name="Grigoriev I."/>
        </authorList>
    </citation>
    <scope>NUCLEOTIDE SEQUENCE</scope>
    <source>
        <strain evidence="11">CBS 690.94</strain>
    </source>
</reference>
<keyword evidence="7" id="KW-0106">Calcium</keyword>
<evidence type="ECO:0000256" key="4">
    <source>
        <dbReference type="ARBA" id="ARBA00022723"/>
    </source>
</evidence>
<dbReference type="EC" id="3.1.1.-" evidence="10"/>
<dbReference type="EMBL" id="MU001505">
    <property type="protein sequence ID" value="KAF2441726.1"/>
    <property type="molecule type" value="Genomic_DNA"/>
</dbReference>
<protein>
    <recommendedName>
        <fullName evidence="10">Carboxylic ester hydrolase</fullName>
        <ecNumber evidence="10">3.1.1.-</ecNumber>
    </recommendedName>
</protein>
<evidence type="ECO:0000313" key="12">
    <source>
        <dbReference type="Proteomes" id="UP000799764"/>
    </source>
</evidence>
<dbReference type="AlphaFoldDB" id="A0A9P4U984"/>
<keyword evidence="4" id="KW-0479">Metal-binding</keyword>
<evidence type="ECO:0000256" key="8">
    <source>
        <dbReference type="ARBA" id="ARBA00023157"/>
    </source>
</evidence>
<proteinExistence type="inferred from homology"/>
<dbReference type="OrthoDB" id="3039123at2759"/>
<keyword evidence="8" id="KW-1015">Disulfide bond</keyword>
<dbReference type="PANTHER" id="PTHR33938">
    <property type="entry name" value="FERULOYL ESTERASE B-RELATED"/>
    <property type="match status" value="1"/>
</dbReference>
<keyword evidence="2" id="KW-0719">Serine esterase</keyword>
<dbReference type="PANTHER" id="PTHR33938:SF15">
    <property type="entry name" value="FERULOYL ESTERASE B-RELATED"/>
    <property type="match status" value="1"/>
</dbReference>
<dbReference type="Pfam" id="PF07519">
    <property type="entry name" value="Tannase"/>
    <property type="match status" value="1"/>
</dbReference>
<evidence type="ECO:0000256" key="3">
    <source>
        <dbReference type="ARBA" id="ARBA00022651"/>
    </source>
</evidence>
<dbReference type="InterPro" id="IPR011118">
    <property type="entry name" value="Tannase/feruloyl_esterase"/>
</dbReference>
<dbReference type="SUPFAM" id="SSF53474">
    <property type="entry name" value="alpha/beta-Hydrolases"/>
    <property type="match status" value="2"/>
</dbReference>
<gene>
    <name evidence="11" type="ORF">P171DRAFT_456690</name>
</gene>
<dbReference type="InterPro" id="IPR029058">
    <property type="entry name" value="AB_hydrolase_fold"/>
</dbReference>
<evidence type="ECO:0000256" key="1">
    <source>
        <dbReference type="ARBA" id="ARBA00006249"/>
    </source>
</evidence>
<sequence length="509" mass="54309">MSAVGLQWTAAATSFRESCLGFNATSLLTNSTLRLHEHVPTNATVPLHGMDSTCSRAAQLFSVEACRIALTVPTTNRSSVIVEVFLPRHDSWTGRYLATGNGGIDGCIKYEDIAYGLSHGFATTGSNNGHNGTGGKDFFNNEDIIIDFSWRALHTAANTGKTLTKAFYSKDLGKSYYMGCSGGGRQGIQAADLAPQDYDGILVGCPALNFNYMSAWRASFYTVTGTANSSDFIALETWQGLIHSEVLAQCDALDGVEDGILTNPSLCLGVFRPEALLCTADTVTSCLTAAQVNTVRRVFSPLHGVDGELLYPPLAPGAETLATQRLLSGTPFSYSVDWFRFAVYADPSWDPSTFSIVDAAAAKTRNPGNAATWPSSLSAFRDAGGKLLVFHGGADQQITHFVTETWYDYLAVGMASRAADLDAWMRFFFVPGMNHCSGGAGAWQIGQSGAAAAGIGFTSEYNVLAALVEWVEGGTAPGEIVGTKVHCRYPLRSVYVGGDAGALESWECR</sequence>
<evidence type="ECO:0000313" key="11">
    <source>
        <dbReference type="EMBL" id="KAF2441726.1"/>
    </source>
</evidence>
<keyword evidence="6 10" id="KW-0378">Hydrolase</keyword>
<keyword evidence="12" id="KW-1185">Reference proteome</keyword>
<keyword evidence="3" id="KW-0119">Carbohydrate metabolism</keyword>
<keyword evidence="3" id="KW-0624">Polysaccharide degradation</keyword>
<dbReference type="GO" id="GO:0030600">
    <property type="term" value="F:feruloyl esterase activity"/>
    <property type="evidence" value="ECO:0007669"/>
    <property type="project" value="UniProtKB-EC"/>
</dbReference>
<keyword evidence="5" id="KW-0732">Signal</keyword>
<comment type="caution">
    <text evidence="11">The sequence shown here is derived from an EMBL/GenBank/DDBJ whole genome shotgun (WGS) entry which is preliminary data.</text>
</comment>
<evidence type="ECO:0000256" key="5">
    <source>
        <dbReference type="ARBA" id="ARBA00022729"/>
    </source>
</evidence>
<dbReference type="GO" id="GO:0046872">
    <property type="term" value="F:metal ion binding"/>
    <property type="evidence" value="ECO:0007669"/>
    <property type="project" value="UniProtKB-KW"/>
</dbReference>
<organism evidence="11 12">
    <name type="scientific">Karstenula rhodostoma CBS 690.94</name>
    <dbReference type="NCBI Taxonomy" id="1392251"/>
    <lineage>
        <taxon>Eukaryota</taxon>
        <taxon>Fungi</taxon>
        <taxon>Dikarya</taxon>
        <taxon>Ascomycota</taxon>
        <taxon>Pezizomycotina</taxon>
        <taxon>Dothideomycetes</taxon>
        <taxon>Pleosporomycetidae</taxon>
        <taxon>Pleosporales</taxon>
        <taxon>Massarineae</taxon>
        <taxon>Didymosphaeriaceae</taxon>
        <taxon>Karstenula</taxon>
    </lineage>
</organism>
<dbReference type="Proteomes" id="UP000799764">
    <property type="component" value="Unassembled WGS sequence"/>
</dbReference>
<evidence type="ECO:0000256" key="7">
    <source>
        <dbReference type="ARBA" id="ARBA00022837"/>
    </source>
</evidence>
<comment type="similarity">
    <text evidence="1 10">Belongs to the tannase family.</text>
</comment>
<keyword evidence="3" id="KW-0858">Xylan degradation</keyword>
<dbReference type="GO" id="GO:0045493">
    <property type="term" value="P:xylan catabolic process"/>
    <property type="evidence" value="ECO:0007669"/>
    <property type="project" value="UniProtKB-KW"/>
</dbReference>
<evidence type="ECO:0000256" key="9">
    <source>
        <dbReference type="ARBA" id="ARBA00034075"/>
    </source>
</evidence>
<evidence type="ECO:0000256" key="6">
    <source>
        <dbReference type="ARBA" id="ARBA00022801"/>
    </source>
</evidence>
<comment type="catalytic activity">
    <reaction evidence="9">
        <text>feruloyl-polysaccharide + H2O = ferulate + polysaccharide.</text>
        <dbReference type="EC" id="3.1.1.73"/>
    </reaction>
</comment>
<evidence type="ECO:0000256" key="2">
    <source>
        <dbReference type="ARBA" id="ARBA00022487"/>
    </source>
</evidence>
<accession>A0A9P4U984</accession>